<keyword evidence="3" id="KW-1185">Reference proteome</keyword>
<sequence length="120" mass="13860">MSRRSPQEKKRLSYARDRRNAYGENDKSSRSAVRLNKRFPQRSNRHRARQDLRAAIGVLDPEHASLAETVLLSRRPKTWRKVPDRPLGDHLEAGLARRIRVDPSDTVSASRLAGVRARRR</sequence>
<proteinExistence type="predicted"/>
<feature type="compositionally biased region" description="Basic residues" evidence="1">
    <location>
        <begin position="35"/>
        <end position="48"/>
    </location>
</feature>
<reference evidence="2 3" key="1">
    <citation type="journal article" date="2019" name="Int. J. Syst. Evol. Microbiol.">
        <title>The Global Catalogue of Microorganisms (GCM) 10K type strain sequencing project: providing services to taxonomists for standard genome sequencing and annotation.</title>
        <authorList>
            <consortium name="The Broad Institute Genomics Platform"/>
            <consortium name="The Broad Institute Genome Sequencing Center for Infectious Disease"/>
            <person name="Wu L."/>
            <person name="Ma J."/>
        </authorList>
    </citation>
    <scope>NUCLEOTIDE SEQUENCE [LARGE SCALE GENOMIC DNA]</scope>
    <source>
        <strain evidence="2 3">JCM 8201</strain>
    </source>
</reference>
<evidence type="ECO:0000313" key="2">
    <source>
        <dbReference type="EMBL" id="GAA2729565.1"/>
    </source>
</evidence>
<organism evidence="2 3">
    <name type="scientific">Actinocorallia aurantiaca</name>
    <dbReference type="NCBI Taxonomy" id="46204"/>
    <lineage>
        <taxon>Bacteria</taxon>
        <taxon>Bacillati</taxon>
        <taxon>Actinomycetota</taxon>
        <taxon>Actinomycetes</taxon>
        <taxon>Streptosporangiales</taxon>
        <taxon>Thermomonosporaceae</taxon>
        <taxon>Actinocorallia</taxon>
    </lineage>
</organism>
<accession>A0ABN3UC29</accession>
<evidence type="ECO:0000313" key="3">
    <source>
        <dbReference type="Proteomes" id="UP001501842"/>
    </source>
</evidence>
<name>A0ABN3UC29_9ACTN</name>
<comment type="caution">
    <text evidence="2">The sequence shown here is derived from an EMBL/GenBank/DDBJ whole genome shotgun (WGS) entry which is preliminary data.</text>
</comment>
<evidence type="ECO:0000256" key="1">
    <source>
        <dbReference type="SAM" id="MobiDB-lite"/>
    </source>
</evidence>
<feature type="region of interest" description="Disordered" evidence="1">
    <location>
        <begin position="1"/>
        <end position="48"/>
    </location>
</feature>
<gene>
    <name evidence="2" type="ORF">GCM10010439_40400</name>
</gene>
<dbReference type="EMBL" id="BAAATZ010000015">
    <property type="protein sequence ID" value="GAA2729565.1"/>
    <property type="molecule type" value="Genomic_DNA"/>
</dbReference>
<protein>
    <submittedName>
        <fullName evidence="2">Uncharacterized protein</fullName>
    </submittedName>
</protein>
<dbReference type="RefSeq" id="WP_344452096.1">
    <property type="nucleotide sequence ID" value="NZ_BAAATZ010000015.1"/>
</dbReference>
<dbReference type="Proteomes" id="UP001501842">
    <property type="component" value="Unassembled WGS sequence"/>
</dbReference>
<feature type="compositionally biased region" description="Basic and acidic residues" evidence="1">
    <location>
        <begin position="1"/>
        <end position="29"/>
    </location>
</feature>